<dbReference type="SMART" id="SM00422">
    <property type="entry name" value="HTH_MERR"/>
    <property type="match status" value="1"/>
</dbReference>
<dbReference type="SUPFAM" id="SSF46955">
    <property type="entry name" value="Putative DNA-binding domain"/>
    <property type="match status" value="1"/>
</dbReference>
<dbReference type="KEGG" id="snw:BBN63_02575"/>
<sequence>MNDMSGPLLLPDVPDEIPPGGLSIGETAALTGLGVETLRYYEREGLLLDPAPRDAGGRRRYRRNDIAWISGLIMLRETGMPIADIRVMADLSRRSGTEAERLEFLERHRERVIEEMERTKRHLSAIDKKIDAYRLHAKETQAKEAHAKEEGEQRHGHDDEDHGTR</sequence>
<evidence type="ECO:0000256" key="2">
    <source>
        <dbReference type="SAM" id="MobiDB-lite"/>
    </source>
</evidence>
<dbReference type="Gene3D" id="1.10.1660.10">
    <property type="match status" value="1"/>
</dbReference>
<keyword evidence="1" id="KW-0238">DNA-binding</keyword>
<feature type="region of interest" description="Disordered" evidence="2">
    <location>
        <begin position="137"/>
        <end position="165"/>
    </location>
</feature>
<keyword evidence="5" id="KW-1185">Reference proteome</keyword>
<reference evidence="4 5" key="1">
    <citation type="submission" date="2016-11" db="EMBL/GenBank/DDBJ databases">
        <title>Complete genome sequence of Streptomyces niveus SCSIO 3406.</title>
        <authorList>
            <person name="Zhu Q."/>
            <person name="Cheng W."/>
            <person name="Song Y."/>
            <person name="Li Q."/>
            <person name="Ju J."/>
        </authorList>
    </citation>
    <scope>NUCLEOTIDE SEQUENCE [LARGE SCALE GENOMIC DNA]</scope>
    <source>
        <strain evidence="4 5">SCSIO 3406</strain>
    </source>
</reference>
<dbReference type="GO" id="GO:0003700">
    <property type="term" value="F:DNA-binding transcription factor activity"/>
    <property type="evidence" value="ECO:0007669"/>
    <property type="project" value="InterPro"/>
</dbReference>
<accession>A0A1U9QM87</accession>
<feature type="domain" description="HTH merR-type" evidence="3">
    <location>
        <begin position="21"/>
        <end position="91"/>
    </location>
</feature>
<evidence type="ECO:0000313" key="4">
    <source>
        <dbReference type="EMBL" id="AQU65300.1"/>
    </source>
</evidence>
<dbReference type="GO" id="GO:0003677">
    <property type="term" value="F:DNA binding"/>
    <property type="evidence" value="ECO:0007669"/>
    <property type="project" value="UniProtKB-KW"/>
</dbReference>
<dbReference type="PROSITE" id="PS50937">
    <property type="entry name" value="HTH_MERR_2"/>
    <property type="match status" value="1"/>
</dbReference>
<evidence type="ECO:0000313" key="5">
    <source>
        <dbReference type="Proteomes" id="UP000189677"/>
    </source>
</evidence>
<proteinExistence type="predicted"/>
<dbReference type="InterPro" id="IPR047057">
    <property type="entry name" value="MerR_fam"/>
</dbReference>
<dbReference type="PANTHER" id="PTHR30204:SF98">
    <property type="entry name" value="HTH-TYPE TRANSCRIPTIONAL REGULATOR ADHR"/>
    <property type="match status" value="1"/>
</dbReference>
<dbReference type="InterPro" id="IPR000551">
    <property type="entry name" value="MerR-type_HTH_dom"/>
</dbReference>
<dbReference type="CDD" id="cd01109">
    <property type="entry name" value="HTH_YyaN"/>
    <property type="match status" value="1"/>
</dbReference>
<dbReference type="EMBL" id="CP018047">
    <property type="protein sequence ID" value="AQU65300.1"/>
    <property type="molecule type" value="Genomic_DNA"/>
</dbReference>
<gene>
    <name evidence="4" type="ORF">BBN63_02575</name>
</gene>
<dbReference type="InterPro" id="IPR009061">
    <property type="entry name" value="DNA-bd_dom_put_sf"/>
</dbReference>
<dbReference type="PANTHER" id="PTHR30204">
    <property type="entry name" value="REDOX-CYCLING DRUG-SENSING TRANSCRIPTIONAL ACTIVATOR SOXR"/>
    <property type="match status" value="1"/>
</dbReference>
<name>A0A1U9QM87_STRNV</name>
<evidence type="ECO:0000259" key="3">
    <source>
        <dbReference type="PROSITE" id="PS50937"/>
    </source>
</evidence>
<protein>
    <recommendedName>
        <fullName evidence="3">HTH merR-type domain-containing protein</fullName>
    </recommendedName>
</protein>
<dbReference type="AlphaFoldDB" id="A0A1U9QM87"/>
<dbReference type="Proteomes" id="UP000189677">
    <property type="component" value="Chromosome"/>
</dbReference>
<organism evidence="4 5">
    <name type="scientific">Streptomyces niveus</name>
    <name type="common">Streptomyces spheroides</name>
    <dbReference type="NCBI Taxonomy" id="193462"/>
    <lineage>
        <taxon>Bacteria</taxon>
        <taxon>Bacillati</taxon>
        <taxon>Actinomycetota</taxon>
        <taxon>Actinomycetes</taxon>
        <taxon>Kitasatosporales</taxon>
        <taxon>Streptomycetaceae</taxon>
        <taxon>Streptomyces</taxon>
    </lineage>
</organism>
<evidence type="ECO:0000256" key="1">
    <source>
        <dbReference type="ARBA" id="ARBA00023125"/>
    </source>
</evidence>
<dbReference type="Pfam" id="PF13411">
    <property type="entry name" value="MerR_1"/>
    <property type="match status" value="1"/>
</dbReference>